<feature type="transmembrane region" description="Helical" evidence="8">
    <location>
        <begin position="737"/>
        <end position="759"/>
    </location>
</feature>
<keyword evidence="5 8" id="KW-0812">Transmembrane</keyword>
<feature type="transmembrane region" description="Helical" evidence="8">
    <location>
        <begin position="241"/>
        <end position="261"/>
    </location>
</feature>
<proteinExistence type="predicted"/>
<keyword evidence="7 8" id="KW-0472">Membrane</keyword>
<accession>A0A2H3KXK3</accession>
<keyword evidence="4" id="KW-0808">Transferase</keyword>
<evidence type="ECO:0000313" key="11">
    <source>
        <dbReference type="Proteomes" id="UP000220922"/>
    </source>
</evidence>
<feature type="transmembrane region" description="Helical" evidence="8">
    <location>
        <begin position="405"/>
        <end position="424"/>
    </location>
</feature>
<dbReference type="Proteomes" id="UP000220922">
    <property type="component" value="Unassembled WGS sequence"/>
</dbReference>
<dbReference type="AlphaFoldDB" id="A0A2H3KXK3"/>
<sequence length="888" mass="95037">MSPTVSVVSTRSARLSRQVVAMVVTPTLLALFTMALLVLGSSLARASHQMRGDDPLLGRSLFRFYPLEVSETGIYRWSRPEATLFLYGYDGRAVVTSLRLAAFRPADQPVALVHLRGDTIDPGSFPVDSVWRTYHLLMPMRPTGETPLHFTTEAYQPPADPRELGVALSDVTITATPGLMLHPVRLVYLLGWPLLVWLVLVRLRASPRLAVAGGLVMALGVGWAAAFPVEAGYWWPTLGWPWWPLLPLALLMAAPQLGVLLAGVRSYLVTHQALSLAGIGLALGALLALRLGFAVAPGMLLLVVGTWLGQAWLKRAASRQGLLSTRNAVLILALFGLLALGTRLVNLDTQPAGLWRDESRHGLQALRIWEDPAYRPVYVVEGADLPAMLFYLMAPVIGSAGPHPWSVRLVSALAGALTPLALYWASAPLIGRRAALVAAGLLASASWALSMSRWAFPATLDHLLVLTALGLVWRTLPVEASRLSLLDVPRTKPEVDQYRGSVASCVIGMALAGLLGGLAMYTYHTGRLAPIALGAAVVIRLGLNPHLWRKAAPGLAIALVVGALTITPLGLAILGDLEGYNRRVGTVSWLDANNPDSRAPLALALDNLQRYALAYHAVGERNGRHHLPDVPLLDPVTGLLLALGLGAALPRLRQQPGFLVVVALGVIYLVPAVLSNDAPHAMRALGTLAPACMLAGIGFVGLRYGLGSSPDQTDEPSPSPLTATVARVHPKNAPGLPLVRTVPLMLLGVSLLFNLWLYFGVMRLEPRVYGEFDLVETAVGRLIQQQHRQNNLASEDLTIYLPEPLRTTDTVRFLTWGIELGRYDGRPLEAEGSAVLLLPASADEAEQAAAMAALGAEGRALGVVATTPNGAPLVLAFGRGQAADRILR</sequence>
<evidence type="ECO:0000313" key="10">
    <source>
        <dbReference type="EMBL" id="PDV98718.1"/>
    </source>
</evidence>
<evidence type="ECO:0000259" key="9">
    <source>
        <dbReference type="Pfam" id="PF13231"/>
    </source>
</evidence>
<keyword evidence="6 8" id="KW-1133">Transmembrane helix</keyword>
<protein>
    <recommendedName>
        <fullName evidence="9">Glycosyltransferase RgtA/B/C/D-like domain-containing protein</fullName>
    </recommendedName>
</protein>
<dbReference type="GO" id="GO:0010041">
    <property type="term" value="P:response to iron(III) ion"/>
    <property type="evidence" value="ECO:0007669"/>
    <property type="project" value="TreeGrafter"/>
</dbReference>
<keyword evidence="3" id="KW-0328">Glycosyltransferase</keyword>
<feature type="domain" description="Glycosyltransferase RgtA/B/C/D-like" evidence="9">
    <location>
        <begin position="386"/>
        <end position="476"/>
    </location>
</feature>
<evidence type="ECO:0000256" key="4">
    <source>
        <dbReference type="ARBA" id="ARBA00022679"/>
    </source>
</evidence>
<evidence type="ECO:0000256" key="8">
    <source>
        <dbReference type="SAM" id="Phobius"/>
    </source>
</evidence>
<evidence type="ECO:0000256" key="2">
    <source>
        <dbReference type="ARBA" id="ARBA00022475"/>
    </source>
</evidence>
<comment type="subcellular location">
    <subcellularLocation>
        <location evidence="1">Cell membrane</location>
        <topology evidence="1">Multi-pass membrane protein</topology>
    </subcellularLocation>
</comment>
<organism evidence="10 11">
    <name type="scientific">Candidatus Chloroploca asiatica</name>
    <dbReference type="NCBI Taxonomy" id="1506545"/>
    <lineage>
        <taxon>Bacteria</taxon>
        <taxon>Bacillati</taxon>
        <taxon>Chloroflexota</taxon>
        <taxon>Chloroflexia</taxon>
        <taxon>Chloroflexales</taxon>
        <taxon>Chloroflexineae</taxon>
        <taxon>Oscillochloridaceae</taxon>
        <taxon>Candidatus Chloroploca</taxon>
    </lineage>
</organism>
<keyword evidence="2" id="KW-1003">Cell membrane</keyword>
<feature type="transmembrane region" description="Helical" evidence="8">
    <location>
        <begin position="555"/>
        <end position="574"/>
    </location>
</feature>
<name>A0A2H3KXK3_9CHLR</name>
<feature type="transmembrane region" description="Helical" evidence="8">
    <location>
        <begin position="680"/>
        <end position="702"/>
    </location>
</feature>
<feature type="transmembrane region" description="Helical" evidence="8">
    <location>
        <begin position="295"/>
        <end position="313"/>
    </location>
</feature>
<feature type="transmembrane region" description="Helical" evidence="8">
    <location>
        <begin position="186"/>
        <end position="203"/>
    </location>
</feature>
<evidence type="ECO:0000256" key="7">
    <source>
        <dbReference type="ARBA" id="ARBA00023136"/>
    </source>
</evidence>
<dbReference type="Pfam" id="PF13231">
    <property type="entry name" value="PMT_2"/>
    <property type="match status" value="1"/>
</dbReference>
<dbReference type="PANTHER" id="PTHR33908:SF3">
    <property type="entry name" value="UNDECAPRENYL PHOSPHATE-ALPHA-4-AMINO-4-DEOXY-L-ARABINOSE ARABINOSYL TRANSFERASE"/>
    <property type="match status" value="1"/>
</dbReference>
<evidence type="ECO:0000256" key="5">
    <source>
        <dbReference type="ARBA" id="ARBA00022692"/>
    </source>
</evidence>
<keyword evidence="11" id="KW-1185">Reference proteome</keyword>
<dbReference type="InterPro" id="IPR038731">
    <property type="entry name" value="RgtA/B/C-like"/>
</dbReference>
<feature type="transmembrane region" description="Helical" evidence="8">
    <location>
        <begin position="656"/>
        <end position="674"/>
    </location>
</feature>
<evidence type="ECO:0000256" key="6">
    <source>
        <dbReference type="ARBA" id="ARBA00022989"/>
    </source>
</evidence>
<reference evidence="10 11" key="1">
    <citation type="submission" date="2016-05" db="EMBL/GenBank/DDBJ databases">
        <authorList>
            <person name="Lavstsen T."/>
            <person name="Jespersen J.S."/>
        </authorList>
    </citation>
    <scope>NUCLEOTIDE SEQUENCE [LARGE SCALE GENOMIC DNA]</scope>
    <source>
        <strain evidence="10 11">B7-9</strain>
    </source>
</reference>
<gene>
    <name evidence="10" type="ORF">A9Q02_01905</name>
</gene>
<dbReference type="GO" id="GO:0005886">
    <property type="term" value="C:plasma membrane"/>
    <property type="evidence" value="ECO:0007669"/>
    <property type="project" value="UniProtKB-SubCell"/>
</dbReference>
<evidence type="ECO:0000256" key="3">
    <source>
        <dbReference type="ARBA" id="ARBA00022676"/>
    </source>
</evidence>
<feature type="transmembrane region" description="Helical" evidence="8">
    <location>
        <begin position="501"/>
        <end position="521"/>
    </location>
</feature>
<dbReference type="InterPro" id="IPR050297">
    <property type="entry name" value="LipidA_mod_glycosyltrf_83"/>
</dbReference>
<comment type="caution">
    <text evidence="10">The sequence shown here is derived from an EMBL/GenBank/DDBJ whole genome shotgun (WGS) entry which is preliminary data.</text>
</comment>
<dbReference type="EMBL" id="LYXE01000090">
    <property type="protein sequence ID" value="PDV98718.1"/>
    <property type="molecule type" value="Genomic_DNA"/>
</dbReference>
<dbReference type="GO" id="GO:0016763">
    <property type="term" value="F:pentosyltransferase activity"/>
    <property type="evidence" value="ECO:0007669"/>
    <property type="project" value="TreeGrafter"/>
</dbReference>
<feature type="transmembrane region" description="Helical" evidence="8">
    <location>
        <begin position="325"/>
        <end position="345"/>
    </location>
</feature>
<feature type="transmembrane region" description="Helical" evidence="8">
    <location>
        <begin position="210"/>
        <end position="229"/>
    </location>
</feature>
<dbReference type="GO" id="GO:0009103">
    <property type="term" value="P:lipopolysaccharide biosynthetic process"/>
    <property type="evidence" value="ECO:0007669"/>
    <property type="project" value="UniProtKB-ARBA"/>
</dbReference>
<evidence type="ECO:0000256" key="1">
    <source>
        <dbReference type="ARBA" id="ARBA00004651"/>
    </source>
</evidence>
<dbReference type="PANTHER" id="PTHR33908">
    <property type="entry name" value="MANNOSYLTRANSFERASE YKCB-RELATED"/>
    <property type="match status" value="1"/>
</dbReference>